<keyword evidence="3" id="KW-1185">Reference proteome</keyword>
<dbReference type="Proteomes" id="UP001317191">
    <property type="component" value="Unassembled WGS sequence"/>
</dbReference>
<feature type="region of interest" description="Disordered" evidence="1">
    <location>
        <begin position="229"/>
        <end position="263"/>
    </location>
</feature>
<evidence type="ECO:0000256" key="1">
    <source>
        <dbReference type="SAM" id="MobiDB-lite"/>
    </source>
</evidence>
<name>A0ABT0TLX0_9FLAO</name>
<feature type="compositionally biased region" description="Basic and acidic residues" evidence="1">
    <location>
        <begin position="231"/>
        <end position="263"/>
    </location>
</feature>
<evidence type="ECO:0000313" key="2">
    <source>
        <dbReference type="EMBL" id="MCL9808488.1"/>
    </source>
</evidence>
<sequence>MKNIILIAVLLPFIGLAQDGKPIKSVAIPRVDLPKPDEKPETSTTAPQYSLSKPFEPKKFKFPSKVYEEPKTASPGMTNQPKSDLNVGKQYAEKMNKSNVITKEGSGDSKEFRRDMYFGEFVTESATISLSYRDFGEVDADRIRIWIDGKLLSEFLELDGLSKKIYFGLIEGVNFIEIEALNEGALFPNTGEFGFYDENNKVITQDLWGLSTGFKAKFNIRRVPKGTLSKNKLEMKEKMKEVETKQQVKNTDTDQKETEKPSN</sequence>
<dbReference type="RefSeq" id="WP_250591691.1">
    <property type="nucleotide sequence ID" value="NZ_JAMLJM010000002.1"/>
</dbReference>
<accession>A0ABT0TLX0</accession>
<feature type="compositionally biased region" description="Basic and acidic residues" evidence="1">
    <location>
        <begin position="32"/>
        <end position="41"/>
    </location>
</feature>
<feature type="region of interest" description="Disordered" evidence="1">
    <location>
        <begin position="31"/>
        <end position="54"/>
    </location>
</feature>
<dbReference type="EMBL" id="JAMLJM010000002">
    <property type="protein sequence ID" value="MCL9808488.1"/>
    <property type="molecule type" value="Genomic_DNA"/>
</dbReference>
<comment type="caution">
    <text evidence="2">The sequence shown here is derived from an EMBL/GenBank/DDBJ whole genome shotgun (WGS) entry which is preliminary data.</text>
</comment>
<gene>
    <name evidence="2" type="ORF">NAT50_03865</name>
</gene>
<reference evidence="2 3" key="1">
    <citation type="submission" date="2022-05" db="EMBL/GenBank/DDBJ databases">
        <title>Flavobacterium sp., isolated from activated sludge.</title>
        <authorList>
            <person name="Ran Q."/>
        </authorList>
    </citation>
    <scope>NUCLEOTIDE SEQUENCE [LARGE SCALE GENOMIC DNA]</scope>
    <source>
        <strain evidence="2 3">HXWNR70</strain>
    </source>
</reference>
<proteinExistence type="predicted"/>
<evidence type="ECO:0000313" key="3">
    <source>
        <dbReference type="Proteomes" id="UP001317191"/>
    </source>
</evidence>
<organism evidence="2 3">
    <name type="scientific">Flavobacterium luminosum</name>
    <dbReference type="NCBI Taxonomy" id="2949086"/>
    <lineage>
        <taxon>Bacteria</taxon>
        <taxon>Pseudomonadati</taxon>
        <taxon>Bacteroidota</taxon>
        <taxon>Flavobacteriia</taxon>
        <taxon>Flavobacteriales</taxon>
        <taxon>Flavobacteriaceae</taxon>
        <taxon>Flavobacterium</taxon>
    </lineage>
</organism>
<protein>
    <submittedName>
        <fullName evidence="2">Uncharacterized protein</fullName>
    </submittedName>
</protein>